<evidence type="ECO:0000313" key="2">
    <source>
        <dbReference type="EMBL" id="GAA3813743.1"/>
    </source>
</evidence>
<comment type="caution">
    <text evidence="2">The sequence shown here is derived from an EMBL/GenBank/DDBJ whole genome shotgun (WGS) entry which is preliminary data.</text>
</comment>
<evidence type="ECO:0000313" key="3">
    <source>
        <dbReference type="Proteomes" id="UP001500888"/>
    </source>
</evidence>
<gene>
    <name evidence="2" type="ORF">GCM10022226_38140</name>
</gene>
<dbReference type="Pfam" id="PF00485">
    <property type="entry name" value="PRK"/>
    <property type="match status" value="1"/>
</dbReference>
<reference evidence="3" key="1">
    <citation type="journal article" date="2019" name="Int. J. Syst. Evol. Microbiol.">
        <title>The Global Catalogue of Microorganisms (GCM) 10K type strain sequencing project: providing services to taxonomists for standard genome sequencing and annotation.</title>
        <authorList>
            <consortium name="The Broad Institute Genomics Platform"/>
            <consortium name="The Broad Institute Genome Sequencing Center for Infectious Disease"/>
            <person name="Wu L."/>
            <person name="Ma J."/>
        </authorList>
    </citation>
    <scope>NUCLEOTIDE SEQUENCE [LARGE SCALE GENOMIC DNA]</scope>
    <source>
        <strain evidence="3">JCM 16908</strain>
    </source>
</reference>
<dbReference type="Gene3D" id="3.40.50.300">
    <property type="entry name" value="P-loop containing nucleotide triphosphate hydrolases"/>
    <property type="match status" value="1"/>
</dbReference>
<accession>A0ABP7IAQ9</accession>
<sequence length="318" mass="35262">MPDKLMRIRRADEAMRPTMIAIAGDSAAGKTTLTRGLVAALGGERSISLCVDDYHRYDRMERRSLPFTPLHPSCNHISIMEQHLQLLAFGRPILKPVYDHRNGELTRPELIEPHPLVIVEGLLPLHTRLLRACFDVTVFLAPPEEVRRQWKIMRDTTRRGYTHDQVVAELERREPEAERFIRPQRRNADIVVAFGRLGASVLLRPTIRHPNLVGILAATGAGGVSLSLTRDPDGIPVDALHIDRAISAVDGDAVAGAIWEDLRSADPLPDCLGLLDGTHDQPLRLVQLILLYHLLSKMNLVTATATTRTHPPLAAGSP</sequence>
<organism evidence="2 3">
    <name type="scientific">Sphaerisporangium flaviroseum</name>
    <dbReference type="NCBI Taxonomy" id="509199"/>
    <lineage>
        <taxon>Bacteria</taxon>
        <taxon>Bacillati</taxon>
        <taxon>Actinomycetota</taxon>
        <taxon>Actinomycetes</taxon>
        <taxon>Streptosporangiales</taxon>
        <taxon>Streptosporangiaceae</taxon>
        <taxon>Sphaerisporangium</taxon>
    </lineage>
</organism>
<protein>
    <submittedName>
        <fullName evidence="2">Phosphoribulokinase</fullName>
    </submittedName>
</protein>
<feature type="domain" description="Phosphoribulokinase/uridine kinase" evidence="1">
    <location>
        <begin position="19"/>
        <end position="193"/>
    </location>
</feature>
<dbReference type="InterPro" id="IPR027417">
    <property type="entry name" value="P-loop_NTPase"/>
</dbReference>
<dbReference type="RefSeq" id="WP_344941423.1">
    <property type="nucleotide sequence ID" value="NZ_BAAAZR010000008.1"/>
</dbReference>
<dbReference type="PANTHER" id="PTHR10285">
    <property type="entry name" value="URIDINE KINASE"/>
    <property type="match status" value="1"/>
</dbReference>
<name>A0ABP7IAQ9_9ACTN</name>
<keyword evidence="3" id="KW-1185">Reference proteome</keyword>
<proteinExistence type="predicted"/>
<dbReference type="Proteomes" id="UP001500888">
    <property type="component" value="Unassembled WGS sequence"/>
</dbReference>
<dbReference type="NCBIfam" id="NF005655">
    <property type="entry name" value="PRK07429.1"/>
    <property type="match status" value="1"/>
</dbReference>
<dbReference type="PRINTS" id="PR00988">
    <property type="entry name" value="URIDINKINASE"/>
</dbReference>
<dbReference type="InterPro" id="IPR006083">
    <property type="entry name" value="PRK/URK"/>
</dbReference>
<evidence type="ECO:0000259" key="1">
    <source>
        <dbReference type="Pfam" id="PF00485"/>
    </source>
</evidence>
<dbReference type="SUPFAM" id="SSF52540">
    <property type="entry name" value="P-loop containing nucleoside triphosphate hydrolases"/>
    <property type="match status" value="1"/>
</dbReference>
<dbReference type="EMBL" id="BAAAZR010000008">
    <property type="protein sequence ID" value="GAA3813743.1"/>
    <property type="molecule type" value="Genomic_DNA"/>
</dbReference>